<dbReference type="eggNOG" id="COG2226">
    <property type="taxonomic scope" value="Bacteria"/>
</dbReference>
<proteinExistence type="predicted"/>
<organism evidence="3 4">
    <name type="scientific">Desulfarculus baarsii (strain ATCC 33931 / DSM 2075 / LMG 7858 / VKM B-1802 / 2st14)</name>
    <dbReference type="NCBI Taxonomy" id="644282"/>
    <lineage>
        <taxon>Bacteria</taxon>
        <taxon>Pseudomonadati</taxon>
        <taxon>Thermodesulfobacteriota</taxon>
        <taxon>Desulfarculia</taxon>
        <taxon>Desulfarculales</taxon>
        <taxon>Desulfarculaceae</taxon>
        <taxon>Desulfarculus</taxon>
    </lineage>
</organism>
<evidence type="ECO:0000259" key="2">
    <source>
        <dbReference type="Pfam" id="PF08241"/>
    </source>
</evidence>
<dbReference type="SUPFAM" id="SSF53335">
    <property type="entry name" value="S-adenosyl-L-methionine-dependent methyltransferases"/>
    <property type="match status" value="1"/>
</dbReference>
<keyword evidence="1" id="KW-0808">Transferase</keyword>
<dbReference type="GO" id="GO:0032259">
    <property type="term" value="P:methylation"/>
    <property type="evidence" value="ECO:0007669"/>
    <property type="project" value="UniProtKB-KW"/>
</dbReference>
<dbReference type="AlphaFoldDB" id="E1QIJ3"/>
<keyword evidence="4" id="KW-1185">Reference proteome</keyword>
<feature type="domain" description="Methyltransferase type 11" evidence="2">
    <location>
        <begin position="18"/>
        <end position="117"/>
    </location>
</feature>
<dbReference type="EMBL" id="CP002085">
    <property type="protein sequence ID" value="ADK84416.1"/>
    <property type="molecule type" value="Genomic_DNA"/>
</dbReference>
<dbReference type="Gene3D" id="3.40.50.150">
    <property type="entry name" value="Vaccinia Virus protein VP39"/>
    <property type="match status" value="1"/>
</dbReference>
<dbReference type="Pfam" id="PF08241">
    <property type="entry name" value="Methyltransf_11"/>
    <property type="match status" value="1"/>
</dbReference>
<evidence type="ECO:0000256" key="1">
    <source>
        <dbReference type="ARBA" id="ARBA00022679"/>
    </source>
</evidence>
<dbReference type="HOGENOM" id="CLU_079357_0_0_7"/>
<dbReference type="InterPro" id="IPR050447">
    <property type="entry name" value="Erg6_SMT_methyltransf"/>
</dbReference>
<accession>E1QIJ3</accession>
<gene>
    <name evidence="3" type="ordered locus">Deba_1048</name>
</gene>
<dbReference type="RefSeq" id="WP_013257870.1">
    <property type="nucleotide sequence ID" value="NC_014365.1"/>
</dbReference>
<evidence type="ECO:0000313" key="3">
    <source>
        <dbReference type="EMBL" id="ADK84416.1"/>
    </source>
</evidence>
<reference evidence="3 4" key="1">
    <citation type="journal article" date="2010" name="Stand. Genomic Sci.">
        <title>Complete genome sequence of Desulfarculus baarsii type strain (2st14).</title>
        <authorList>
            <person name="Sun H."/>
            <person name="Spring S."/>
            <person name="Lapidus A."/>
            <person name="Davenport K."/>
            <person name="Del Rio T.G."/>
            <person name="Tice H."/>
            <person name="Nolan M."/>
            <person name="Copeland A."/>
            <person name="Cheng J.F."/>
            <person name="Lucas S."/>
            <person name="Tapia R."/>
            <person name="Goodwin L."/>
            <person name="Pitluck S."/>
            <person name="Ivanova N."/>
            <person name="Pagani I."/>
            <person name="Mavromatis K."/>
            <person name="Ovchinnikova G."/>
            <person name="Pati A."/>
            <person name="Chen A."/>
            <person name="Palaniappan K."/>
            <person name="Hauser L."/>
            <person name="Chang Y.J."/>
            <person name="Jeffries C.D."/>
            <person name="Detter J.C."/>
            <person name="Han C."/>
            <person name="Rohde M."/>
            <person name="Brambilla E."/>
            <person name="Goker M."/>
            <person name="Woyke T."/>
            <person name="Bristow J."/>
            <person name="Eisen J.A."/>
            <person name="Markowitz V."/>
            <person name="Hugenholtz P."/>
            <person name="Kyrpides N.C."/>
            <person name="Klenk H.P."/>
            <person name="Land M."/>
        </authorList>
    </citation>
    <scope>NUCLEOTIDE SEQUENCE [LARGE SCALE GENOMIC DNA]</scope>
    <source>
        <strain evidence="4">ATCC 33931 / DSM 2075 / LMG 7858 / VKM B-1802 / 2st14</strain>
    </source>
</reference>
<dbReference type="Proteomes" id="UP000009047">
    <property type="component" value="Chromosome"/>
</dbReference>
<dbReference type="InterPro" id="IPR029063">
    <property type="entry name" value="SAM-dependent_MTases_sf"/>
</dbReference>
<sequence>MNTVDFSLVKPAPDDKVLDVGCGSGRHTCAAAMHENVCSVGLDLCFDDVRQADQRLEQNRAWIKGRCGTLVADITNLPFPDNHFDLVICSEVLEHVPAHEHALKELVRVLKPGKNLVVSVPSWFPERICWALSKDYHQCAGGHVRIYRKDQLLAMIAAAGASKWRVGRAHGLHAPYWWLKCLVGPDNDSSRLVKLYHRLLVWDMMKKPALTRFLERALNPIIGKSTVIYSVKNK</sequence>
<keyword evidence="3" id="KW-0489">Methyltransferase</keyword>
<dbReference type="CDD" id="cd02440">
    <property type="entry name" value="AdoMet_MTases"/>
    <property type="match status" value="1"/>
</dbReference>
<dbReference type="InterPro" id="IPR013216">
    <property type="entry name" value="Methyltransf_11"/>
</dbReference>
<dbReference type="KEGG" id="dbr:Deba_1048"/>
<dbReference type="PANTHER" id="PTHR44068">
    <property type="entry name" value="ZGC:194242"/>
    <property type="match status" value="1"/>
</dbReference>
<name>E1QIJ3_DESB2</name>
<dbReference type="STRING" id="644282.Deba_1048"/>
<evidence type="ECO:0000313" key="4">
    <source>
        <dbReference type="Proteomes" id="UP000009047"/>
    </source>
</evidence>
<dbReference type="GO" id="GO:0008757">
    <property type="term" value="F:S-adenosylmethionine-dependent methyltransferase activity"/>
    <property type="evidence" value="ECO:0007669"/>
    <property type="project" value="InterPro"/>
</dbReference>
<protein>
    <submittedName>
        <fullName evidence="3">Methyltransferase type 11</fullName>
    </submittedName>
</protein>
<dbReference type="OrthoDB" id="9765084at2"/>
<dbReference type="PANTHER" id="PTHR44068:SF11">
    <property type="entry name" value="GERANYL DIPHOSPHATE 2-C-METHYLTRANSFERASE"/>
    <property type="match status" value="1"/>
</dbReference>